<dbReference type="RefSeq" id="WP_085816019.1">
    <property type="nucleotide sequence ID" value="NZ_FWFU01000001.1"/>
</dbReference>
<evidence type="ECO:0000313" key="2">
    <source>
        <dbReference type="EMBL" id="SLN14321.1"/>
    </source>
</evidence>
<dbReference type="SMART" id="SM00331">
    <property type="entry name" value="PP2C_SIG"/>
    <property type="match status" value="1"/>
</dbReference>
<dbReference type="EMBL" id="FWFU01000001">
    <property type="protein sequence ID" value="SLN14321.1"/>
    <property type="molecule type" value="Genomic_DNA"/>
</dbReference>
<evidence type="ECO:0000259" key="1">
    <source>
        <dbReference type="PROSITE" id="PS51746"/>
    </source>
</evidence>
<reference evidence="2 3" key="1">
    <citation type="submission" date="2017-03" db="EMBL/GenBank/DDBJ databases">
        <authorList>
            <person name="Afonso C.L."/>
            <person name="Miller P.J."/>
            <person name="Scott M.A."/>
            <person name="Spackman E."/>
            <person name="Goraichik I."/>
            <person name="Dimitrov K.M."/>
            <person name="Suarez D.L."/>
            <person name="Swayne D.E."/>
        </authorList>
    </citation>
    <scope>NUCLEOTIDE SEQUENCE [LARGE SCALE GENOMIC DNA]</scope>
    <source>
        <strain evidence="2 3">CECT 8110</strain>
    </source>
</reference>
<dbReference type="InterPro" id="IPR036457">
    <property type="entry name" value="PPM-type-like_dom_sf"/>
</dbReference>
<evidence type="ECO:0000313" key="3">
    <source>
        <dbReference type="Proteomes" id="UP000193207"/>
    </source>
</evidence>
<dbReference type="Pfam" id="PF13672">
    <property type="entry name" value="PP2C_2"/>
    <property type="match status" value="1"/>
</dbReference>
<organism evidence="2 3">
    <name type="scientific">Roseovarius halotolerans</name>
    <dbReference type="NCBI Taxonomy" id="505353"/>
    <lineage>
        <taxon>Bacteria</taxon>
        <taxon>Pseudomonadati</taxon>
        <taxon>Pseudomonadota</taxon>
        <taxon>Alphaproteobacteria</taxon>
        <taxon>Rhodobacterales</taxon>
        <taxon>Roseobacteraceae</taxon>
        <taxon>Roseovarius</taxon>
    </lineage>
</organism>
<dbReference type="SUPFAM" id="SSF81606">
    <property type="entry name" value="PP2C-like"/>
    <property type="match status" value="1"/>
</dbReference>
<dbReference type="InterPro" id="IPR001932">
    <property type="entry name" value="PPM-type_phosphatase-like_dom"/>
</dbReference>
<dbReference type="CDD" id="cd00143">
    <property type="entry name" value="PP2Cc"/>
    <property type="match status" value="1"/>
</dbReference>
<keyword evidence="2" id="KW-0378">Hydrolase</keyword>
<dbReference type="AlphaFoldDB" id="A0A1X6Y9P0"/>
<protein>
    <recommendedName>
        <fullName evidence="1">PPM-type phosphatase domain-containing protein</fullName>
    </recommendedName>
</protein>
<dbReference type="PROSITE" id="PS51746">
    <property type="entry name" value="PPM_2"/>
    <property type="match status" value="1"/>
</dbReference>
<sequence>MPKPRLPEFLYDAAMVIDQGRRARQEDAIVSDFPTGNGFGFVVLADGMGGHAGGDVASKIVVTEVFSELKMQSGDPEVLEQRIGDILGDAALSANECIGLYSSRSPEHEGMGATLLAPVLMDDRLYWVSIGDSPLYLFRDGTLSRLNADHVLVSQIDFMVNSGLMGREEAVNHPDQHCLTSVLAGRDIAQIDCRATPVRLAHGDIVIAASDGLQSLSEPRIEALLRFAGNQSAERIADGLLRDIARLDDPWQDNVSFCVIKVQKQGEPAQPAEDPVLRRKFKARNGSVTILAKVKRSAG</sequence>
<name>A0A1X6Y9P0_9RHOB</name>
<gene>
    <name evidence="2" type="ORF">ROH8110_00306</name>
</gene>
<dbReference type="GO" id="GO:0016787">
    <property type="term" value="F:hydrolase activity"/>
    <property type="evidence" value="ECO:0007669"/>
    <property type="project" value="UniProtKB-KW"/>
</dbReference>
<dbReference type="OrthoDB" id="9801841at2"/>
<accession>A0A1X6Y9P0</accession>
<dbReference type="Gene3D" id="3.60.40.10">
    <property type="entry name" value="PPM-type phosphatase domain"/>
    <property type="match status" value="1"/>
</dbReference>
<dbReference type="Proteomes" id="UP000193207">
    <property type="component" value="Unassembled WGS sequence"/>
</dbReference>
<feature type="domain" description="PPM-type phosphatase" evidence="1">
    <location>
        <begin position="12"/>
        <end position="262"/>
    </location>
</feature>
<proteinExistence type="predicted"/>
<dbReference type="SMART" id="SM00332">
    <property type="entry name" value="PP2Cc"/>
    <property type="match status" value="1"/>
</dbReference>
<keyword evidence="3" id="KW-1185">Reference proteome</keyword>